<evidence type="ECO:0000313" key="7">
    <source>
        <dbReference type="Proteomes" id="UP001519272"/>
    </source>
</evidence>
<keyword evidence="4" id="KW-0808">Transferase</keyword>
<evidence type="ECO:0000256" key="4">
    <source>
        <dbReference type="ARBA" id="ARBA00022679"/>
    </source>
</evidence>
<reference evidence="6 7" key="1">
    <citation type="submission" date="2021-03" db="EMBL/GenBank/DDBJ databases">
        <title>Genomic Encyclopedia of Type Strains, Phase IV (KMG-IV): sequencing the most valuable type-strain genomes for metagenomic binning, comparative biology and taxonomic classification.</title>
        <authorList>
            <person name="Goeker M."/>
        </authorList>
    </citation>
    <scope>NUCLEOTIDE SEQUENCE [LARGE SCALE GENOMIC DNA]</scope>
    <source>
        <strain evidence="6 7">DSM 14349</strain>
    </source>
</reference>
<dbReference type="PANTHER" id="PTHR43179">
    <property type="entry name" value="RHAMNOSYLTRANSFERASE WBBL"/>
    <property type="match status" value="1"/>
</dbReference>
<gene>
    <name evidence="6" type="ORF">J2Z32_004443</name>
</gene>
<comment type="caution">
    <text evidence="6">The sequence shown here is derived from an EMBL/GenBank/DDBJ whole genome shotgun (WGS) entry which is preliminary data.</text>
</comment>
<dbReference type="PANTHER" id="PTHR43179:SF12">
    <property type="entry name" value="GALACTOFURANOSYLTRANSFERASE GLFT2"/>
    <property type="match status" value="1"/>
</dbReference>
<name>A0ABS4FYX5_9BACL</name>
<evidence type="ECO:0000256" key="1">
    <source>
        <dbReference type="ARBA" id="ARBA00004776"/>
    </source>
</evidence>
<dbReference type="EMBL" id="JAGGKG010000034">
    <property type="protein sequence ID" value="MBP1907762.1"/>
    <property type="molecule type" value="Genomic_DNA"/>
</dbReference>
<evidence type="ECO:0000256" key="3">
    <source>
        <dbReference type="ARBA" id="ARBA00022676"/>
    </source>
</evidence>
<dbReference type="Gene3D" id="3.90.550.10">
    <property type="entry name" value="Spore Coat Polysaccharide Biosynthesis Protein SpsA, Chain A"/>
    <property type="match status" value="1"/>
</dbReference>
<dbReference type="Proteomes" id="UP001519272">
    <property type="component" value="Unassembled WGS sequence"/>
</dbReference>
<keyword evidence="3" id="KW-0328">Glycosyltransferase</keyword>
<organism evidence="6 7">
    <name type="scientific">Paenibacillus turicensis</name>
    <dbReference type="NCBI Taxonomy" id="160487"/>
    <lineage>
        <taxon>Bacteria</taxon>
        <taxon>Bacillati</taxon>
        <taxon>Bacillota</taxon>
        <taxon>Bacilli</taxon>
        <taxon>Bacillales</taxon>
        <taxon>Paenibacillaceae</taxon>
        <taxon>Paenibacillus</taxon>
    </lineage>
</organism>
<dbReference type="Pfam" id="PF00535">
    <property type="entry name" value="Glycos_transf_2"/>
    <property type="match status" value="1"/>
</dbReference>
<accession>A0ABS4FYX5</accession>
<keyword evidence="7" id="KW-1185">Reference proteome</keyword>
<dbReference type="SUPFAM" id="SSF53448">
    <property type="entry name" value="Nucleotide-diphospho-sugar transferases"/>
    <property type="match status" value="1"/>
</dbReference>
<comment type="pathway">
    <text evidence="1">Cell wall biogenesis; cell wall polysaccharide biosynthesis.</text>
</comment>
<evidence type="ECO:0000313" key="6">
    <source>
        <dbReference type="EMBL" id="MBP1907762.1"/>
    </source>
</evidence>
<feature type="domain" description="Glycosyltransferase 2-like" evidence="5">
    <location>
        <begin position="8"/>
        <end position="173"/>
    </location>
</feature>
<sequence>MSQFAQTSIIIPTYNGLNLLTSCIASIRQHTPEAIEIIVVDNGSQDQTVAYCISEGITVISIPSNQGFPIACNKGLSIASGQNLLLLNNDVLVTPRWLTNMLTALESHPQIGMVGPTSNYVSGKQQIGDNYNSIAEFMDAAEHNNHSNPQRWEETRRLVGMCLLFKREVLQRIGNLDERFSPGHYEDDDYCYRACLEGYRLLICHDTLVYHAGSQSFRRDHPSGWQDLIERNRGLFMDKWGVNPWNFM</sequence>
<dbReference type="RefSeq" id="WP_210091336.1">
    <property type="nucleotide sequence ID" value="NZ_JAGGKG010000034.1"/>
</dbReference>
<dbReference type="InterPro" id="IPR001173">
    <property type="entry name" value="Glyco_trans_2-like"/>
</dbReference>
<evidence type="ECO:0000259" key="5">
    <source>
        <dbReference type="Pfam" id="PF00535"/>
    </source>
</evidence>
<dbReference type="InterPro" id="IPR029044">
    <property type="entry name" value="Nucleotide-diphossugar_trans"/>
</dbReference>
<comment type="similarity">
    <text evidence="2">Belongs to the glycosyltransferase 2 family.</text>
</comment>
<dbReference type="CDD" id="cd04186">
    <property type="entry name" value="GT_2_like_c"/>
    <property type="match status" value="1"/>
</dbReference>
<evidence type="ECO:0000256" key="2">
    <source>
        <dbReference type="ARBA" id="ARBA00006739"/>
    </source>
</evidence>
<protein>
    <submittedName>
        <fullName evidence="6">GT2 family glycosyltransferase</fullName>
    </submittedName>
</protein>
<proteinExistence type="inferred from homology"/>